<dbReference type="InterPro" id="IPR036388">
    <property type="entry name" value="WH-like_DNA-bd_sf"/>
</dbReference>
<protein>
    <submittedName>
        <fullName evidence="6">LysR family transcriptional regulator</fullName>
    </submittedName>
</protein>
<gene>
    <name evidence="6" type="ORF">CWE09_07275</name>
</gene>
<dbReference type="Proteomes" id="UP000288293">
    <property type="component" value="Unassembled WGS sequence"/>
</dbReference>
<keyword evidence="3" id="KW-0238">DNA-binding</keyword>
<comment type="caution">
    <text evidence="6">The sequence shown here is derived from an EMBL/GenBank/DDBJ whole genome shotgun (WGS) entry which is preliminary data.</text>
</comment>
<dbReference type="Gene3D" id="3.40.190.290">
    <property type="match status" value="1"/>
</dbReference>
<evidence type="ECO:0000313" key="7">
    <source>
        <dbReference type="Proteomes" id="UP000288293"/>
    </source>
</evidence>
<keyword evidence="2" id="KW-0805">Transcription regulation</keyword>
<dbReference type="Gene3D" id="1.10.10.10">
    <property type="entry name" value="Winged helix-like DNA-binding domain superfamily/Winged helix DNA-binding domain"/>
    <property type="match status" value="1"/>
</dbReference>
<accession>A0A432W8X1</accession>
<keyword evidence="4" id="KW-0804">Transcription</keyword>
<dbReference type="InterPro" id="IPR005119">
    <property type="entry name" value="LysR_subst-bd"/>
</dbReference>
<dbReference type="SUPFAM" id="SSF53850">
    <property type="entry name" value="Periplasmic binding protein-like II"/>
    <property type="match status" value="1"/>
</dbReference>
<evidence type="ECO:0000313" key="6">
    <source>
        <dbReference type="EMBL" id="RUO26501.1"/>
    </source>
</evidence>
<dbReference type="RefSeq" id="WP_126803312.1">
    <property type="nucleotide sequence ID" value="NZ_PIPL01000001.1"/>
</dbReference>
<dbReference type="GO" id="GO:0003700">
    <property type="term" value="F:DNA-binding transcription factor activity"/>
    <property type="evidence" value="ECO:0007669"/>
    <property type="project" value="InterPro"/>
</dbReference>
<reference evidence="6 7" key="1">
    <citation type="journal article" date="2011" name="Front. Microbiol.">
        <title>Genomic signatures of strain selection and enhancement in Bacillus atrophaeus var. globigii, a historical biowarfare simulant.</title>
        <authorList>
            <person name="Gibbons H.S."/>
            <person name="Broomall S.M."/>
            <person name="McNew L.A."/>
            <person name="Daligault H."/>
            <person name="Chapman C."/>
            <person name="Bruce D."/>
            <person name="Karavis M."/>
            <person name="Krepps M."/>
            <person name="McGregor P.A."/>
            <person name="Hong C."/>
            <person name="Park K.H."/>
            <person name="Akmal A."/>
            <person name="Feldman A."/>
            <person name="Lin J.S."/>
            <person name="Chang W.E."/>
            <person name="Higgs B.W."/>
            <person name="Demirev P."/>
            <person name="Lindquist J."/>
            <person name="Liem A."/>
            <person name="Fochler E."/>
            <person name="Read T.D."/>
            <person name="Tapia R."/>
            <person name="Johnson S."/>
            <person name="Bishop-Lilly K.A."/>
            <person name="Detter C."/>
            <person name="Han C."/>
            <person name="Sozhamannan S."/>
            <person name="Rosenzweig C.N."/>
            <person name="Skowronski E.W."/>
        </authorList>
    </citation>
    <scope>NUCLEOTIDE SEQUENCE [LARGE SCALE GENOMIC DNA]</scope>
    <source>
        <strain evidence="6 7">MLST1</strain>
    </source>
</reference>
<dbReference type="GO" id="GO:0000976">
    <property type="term" value="F:transcription cis-regulatory region binding"/>
    <property type="evidence" value="ECO:0007669"/>
    <property type="project" value="TreeGrafter"/>
</dbReference>
<keyword evidence="7" id="KW-1185">Reference proteome</keyword>
<evidence type="ECO:0000256" key="3">
    <source>
        <dbReference type="ARBA" id="ARBA00023125"/>
    </source>
</evidence>
<evidence type="ECO:0000259" key="5">
    <source>
        <dbReference type="PROSITE" id="PS50931"/>
    </source>
</evidence>
<dbReference type="OrthoDB" id="9786526at2"/>
<evidence type="ECO:0000256" key="4">
    <source>
        <dbReference type="ARBA" id="ARBA00023163"/>
    </source>
</evidence>
<dbReference type="AlphaFoldDB" id="A0A432W8X1"/>
<proteinExistence type="inferred from homology"/>
<dbReference type="PANTHER" id="PTHR30126:SF91">
    <property type="entry name" value="LYSR FAMILY TRANSCRIPTIONAL REGULATOR"/>
    <property type="match status" value="1"/>
</dbReference>
<dbReference type="PROSITE" id="PS50931">
    <property type="entry name" value="HTH_LYSR"/>
    <property type="match status" value="1"/>
</dbReference>
<name>A0A432W8X1_9GAMM</name>
<dbReference type="InterPro" id="IPR036390">
    <property type="entry name" value="WH_DNA-bd_sf"/>
</dbReference>
<dbReference type="CDD" id="cd05466">
    <property type="entry name" value="PBP2_LTTR_substrate"/>
    <property type="match status" value="1"/>
</dbReference>
<dbReference type="SUPFAM" id="SSF46785">
    <property type="entry name" value="Winged helix' DNA-binding domain"/>
    <property type="match status" value="1"/>
</dbReference>
<comment type="similarity">
    <text evidence="1">Belongs to the LysR transcriptional regulatory family.</text>
</comment>
<evidence type="ECO:0000256" key="2">
    <source>
        <dbReference type="ARBA" id="ARBA00023015"/>
    </source>
</evidence>
<feature type="domain" description="HTH lysR-type" evidence="5">
    <location>
        <begin position="1"/>
        <end position="58"/>
    </location>
</feature>
<dbReference type="Pfam" id="PF03466">
    <property type="entry name" value="LysR_substrate"/>
    <property type="match status" value="1"/>
</dbReference>
<dbReference type="Pfam" id="PF00126">
    <property type="entry name" value="HTH_1"/>
    <property type="match status" value="1"/>
</dbReference>
<organism evidence="6 7">
    <name type="scientific">Aliidiomarina minuta</name>
    <dbReference type="NCBI Taxonomy" id="880057"/>
    <lineage>
        <taxon>Bacteria</taxon>
        <taxon>Pseudomonadati</taxon>
        <taxon>Pseudomonadota</taxon>
        <taxon>Gammaproteobacteria</taxon>
        <taxon>Alteromonadales</taxon>
        <taxon>Idiomarinaceae</taxon>
        <taxon>Aliidiomarina</taxon>
    </lineage>
</organism>
<dbReference type="PANTHER" id="PTHR30126">
    <property type="entry name" value="HTH-TYPE TRANSCRIPTIONAL REGULATOR"/>
    <property type="match status" value="1"/>
</dbReference>
<sequence>MTIWQLQVLQAVIEEGSLQAASAKLYRTPSALSMTLNKLEQDLGFAILERSGYRLSLTGQGEQFMRHSHELLRQHSRLESLTSQLRSGAEPRLQVAYDYTCDAGVLLQGLRQVQESYPTTELLISGYSQLGALKQVQEKQAELALTPWLPVFQQRADFESLFVQNFELVVVMADCMIASRGLPTERQDLTDLPYILPRHMDMGINPEQIFRISGQSRIRVNDVQTLILFLKAGMGWGIVPRQLIAADIAAGTLVELDIPGFMDRMSAEVHLVKLAGTVLGPAGEGLWQFFAHFDKEKHQQLQ</sequence>
<evidence type="ECO:0000256" key="1">
    <source>
        <dbReference type="ARBA" id="ARBA00009437"/>
    </source>
</evidence>
<dbReference type="InterPro" id="IPR000847">
    <property type="entry name" value="LysR_HTH_N"/>
</dbReference>
<dbReference type="EMBL" id="PIPL01000001">
    <property type="protein sequence ID" value="RUO26501.1"/>
    <property type="molecule type" value="Genomic_DNA"/>
</dbReference>